<accession>A0AAN7VTH8</accession>
<organism evidence="7 8">
    <name type="scientific">Pyrocoelia pectoralis</name>
    <dbReference type="NCBI Taxonomy" id="417401"/>
    <lineage>
        <taxon>Eukaryota</taxon>
        <taxon>Metazoa</taxon>
        <taxon>Ecdysozoa</taxon>
        <taxon>Arthropoda</taxon>
        <taxon>Hexapoda</taxon>
        <taxon>Insecta</taxon>
        <taxon>Pterygota</taxon>
        <taxon>Neoptera</taxon>
        <taxon>Endopterygota</taxon>
        <taxon>Coleoptera</taxon>
        <taxon>Polyphaga</taxon>
        <taxon>Elateriformia</taxon>
        <taxon>Elateroidea</taxon>
        <taxon>Lampyridae</taxon>
        <taxon>Lampyrinae</taxon>
        <taxon>Pyrocoelia</taxon>
    </lineage>
</organism>
<dbReference type="SUPFAM" id="SSF57716">
    <property type="entry name" value="Glucocorticoid receptor-like (DNA-binding domain)"/>
    <property type="match status" value="1"/>
</dbReference>
<reference evidence="7 8" key="1">
    <citation type="journal article" date="2024" name="Insects">
        <title>An Improved Chromosome-Level Genome Assembly of the Firefly Pyrocoelia pectoralis.</title>
        <authorList>
            <person name="Fu X."/>
            <person name="Meyer-Rochow V.B."/>
            <person name="Ballantyne L."/>
            <person name="Zhu X."/>
        </authorList>
    </citation>
    <scope>NUCLEOTIDE SEQUENCE [LARGE SCALE GENOMIC DNA]</scope>
    <source>
        <strain evidence="7">XCY_ONT2</strain>
    </source>
</reference>
<protein>
    <recommendedName>
        <fullName evidence="6">THAP-type domain-containing protein</fullName>
    </recommendedName>
</protein>
<keyword evidence="8" id="KW-1185">Reference proteome</keyword>
<comment type="caution">
    <text evidence="7">The sequence shown here is derived from an EMBL/GenBank/DDBJ whole genome shotgun (WGS) entry which is preliminary data.</text>
</comment>
<dbReference type="GO" id="GO:0008270">
    <property type="term" value="F:zinc ion binding"/>
    <property type="evidence" value="ECO:0007669"/>
    <property type="project" value="UniProtKB-KW"/>
</dbReference>
<dbReference type="Pfam" id="PF05485">
    <property type="entry name" value="THAP"/>
    <property type="match status" value="1"/>
</dbReference>
<keyword evidence="3" id="KW-0862">Zinc</keyword>
<evidence type="ECO:0000313" key="8">
    <source>
        <dbReference type="Proteomes" id="UP001329430"/>
    </source>
</evidence>
<keyword evidence="4 5" id="KW-0238">DNA-binding</keyword>
<evidence type="ECO:0000313" key="7">
    <source>
        <dbReference type="EMBL" id="KAK5650109.1"/>
    </source>
</evidence>
<dbReference type="GO" id="GO:0003677">
    <property type="term" value="F:DNA binding"/>
    <property type="evidence" value="ECO:0007669"/>
    <property type="project" value="UniProtKB-UniRule"/>
</dbReference>
<gene>
    <name evidence="7" type="ORF">RI129_001138</name>
</gene>
<keyword evidence="1" id="KW-0479">Metal-binding</keyword>
<sequence>MEPSKRYYKWCFVPMCTNTTFTTPEKTFLTMPRDVKIRKMWFKAARRDYSKITSSDFYCCEDHFDLKLNTLKFKVINKYVLISRNCVVDTIQKKVRLLLIVVTHFSINVDPNLALFEILTASYIKVILAAVEIRRSYFRIISSSCFEPYFSNFYVSRHCQKCLFRCCRSRISAHKHKTPLVTPFRRLHDRQTIIRKYQFS</sequence>
<dbReference type="InterPro" id="IPR006612">
    <property type="entry name" value="THAP_Znf"/>
</dbReference>
<evidence type="ECO:0000256" key="2">
    <source>
        <dbReference type="ARBA" id="ARBA00022771"/>
    </source>
</evidence>
<dbReference type="AlphaFoldDB" id="A0AAN7VTH8"/>
<proteinExistence type="predicted"/>
<evidence type="ECO:0000256" key="4">
    <source>
        <dbReference type="ARBA" id="ARBA00023125"/>
    </source>
</evidence>
<feature type="domain" description="THAP-type" evidence="6">
    <location>
        <begin position="1"/>
        <end position="80"/>
    </location>
</feature>
<evidence type="ECO:0000256" key="3">
    <source>
        <dbReference type="ARBA" id="ARBA00022833"/>
    </source>
</evidence>
<evidence type="ECO:0000256" key="1">
    <source>
        <dbReference type="ARBA" id="ARBA00022723"/>
    </source>
</evidence>
<keyword evidence="2 5" id="KW-0863">Zinc-finger</keyword>
<evidence type="ECO:0000256" key="5">
    <source>
        <dbReference type="PROSITE-ProRule" id="PRU00309"/>
    </source>
</evidence>
<dbReference type="PROSITE" id="PS50950">
    <property type="entry name" value="ZF_THAP"/>
    <property type="match status" value="1"/>
</dbReference>
<evidence type="ECO:0000259" key="6">
    <source>
        <dbReference type="PROSITE" id="PS50950"/>
    </source>
</evidence>
<dbReference type="Proteomes" id="UP001329430">
    <property type="component" value="Chromosome 1"/>
</dbReference>
<name>A0AAN7VTH8_9COLE</name>
<dbReference type="EMBL" id="JAVRBK010000001">
    <property type="protein sequence ID" value="KAK5650109.1"/>
    <property type="molecule type" value="Genomic_DNA"/>
</dbReference>